<evidence type="ECO:0000256" key="2">
    <source>
        <dbReference type="ARBA" id="ARBA00022475"/>
    </source>
</evidence>
<sequence>MLPILFSNGILNDKISVFFALLIISVFIPILIYSMGYIKEYKNKYSRIYNIFLILVFTLSMIAVVVSKDSITFIVFWEIMSASSFFLVVYEHKKEDNIKSGVIYFIMTHISGFFLMIMFAFLYKYTGSINFEDFQRLSYSLTITQKNIIFILALLGFGAKAGFIPLHAWLPKAHPSAPSNASALMSGVMLKVSIYGFIRVSFYFVKDIPIYLSLIVVVLGALTSIFSILNALVQKDIKKLLAYSSAENIGIILSTLGLSLVFINFDLKNLGFIALTAALFHILNHAIFKSLLFASAGSVLYATETKNMNELGGLYKKMKFATICAFIGTASISAIAPLNGFASELLIFKSFIVGTVAVKDTWTAVILMMSMVIIALTSGAALYASVKSFGITYLGQARSEKAVSTHKIPHSMNIGLGFLALMCILLGVFSPFAIKLISNVSASTLNMELNVIQINSNYEITIVATIILAIVMILVVISKALDARNKTSVKETWGCGFNNMKPYMQYSGNGLSQPSTRIFGNLVGYSKKTKKGILISLKDTVFDKLERYIYDPIVNFINYISSNIVKIHTGRIQVYTLYIFISLLITVIVVYKFI</sequence>
<organism evidence="10 11">
    <name type="scientific">Clostridium oceanicum</name>
    <dbReference type="NCBI Taxonomy" id="1543"/>
    <lineage>
        <taxon>Bacteria</taxon>
        <taxon>Bacillati</taxon>
        <taxon>Bacillota</taxon>
        <taxon>Clostridia</taxon>
        <taxon>Eubacteriales</taxon>
        <taxon>Clostridiaceae</taxon>
        <taxon>Clostridium</taxon>
    </lineage>
</organism>
<evidence type="ECO:0000256" key="1">
    <source>
        <dbReference type="ARBA" id="ARBA00004651"/>
    </source>
</evidence>
<feature type="transmembrane region" description="Helical" evidence="8">
    <location>
        <begin position="271"/>
        <end position="300"/>
    </location>
</feature>
<evidence type="ECO:0000313" key="11">
    <source>
        <dbReference type="Proteomes" id="UP001501510"/>
    </source>
</evidence>
<comment type="subcellular location">
    <subcellularLocation>
        <location evidence="1">Cell membrane</location>
        <topology evidence="1">Multi-pass membrane protein</topology>
    </subcellularLocation>
    <subcellularLocation>
        <location evidence="7">Membrane</location>
        <topology evidence="7">Multi-pass membrane protein</topology>
    </subcellularLocation>
</comment>
<dbReference type="Proteomes" id="UP001501510">
    <property type="component" value="Unassembled WGS sequence"/>
</dbReference>
<feature type="transmembrane region" description="Helical" evidence="8">
    <location>
        <begin position="416"/>
        <end position="438"/>
    </location>
</feature>
<feature type="transmembrane region" description="Helical" evidence="8">
    <location>
        <begin position="362"/>
        <end position="384"/>
    </location>
</feature>
<evidence type="ECO:0000313" key="10">
    <source>
        <dbReference type="EMBL" id="GAA0738836.1"/>
    </source>
</evidence>
<keyword evidence="5" id="KW-0560">Oxidoreductase</keyword>
<feature type="transmembrane region" description="Helical" evidence="8">
    <location>
        <begin position="458"/>
        <end position="477"/>
    </location>
</feature>
<dbReference type="EMBL" id="BAAACG010000008">
    <property type="protein sequence ID" value="GAA0738836.1"/>
    <property type="molecule type" value="Genomic_DNA"/>
</dbReference>
<dbReference type="PRINTS" id="PR01434">
    <property type="entry name" value="NADHDHGNASE5"/>
</dbReference>
<feature type="transmembrane region" description="Helical" evidence="8">
    <location>
        <begin position="15"/>
        <end position="36"/>
    </location>
</feature>
<name>A0ABN1JFU1_9CLOT</name>
<dbReference type="Pfam" id="PF00361">
    <property type="entry name" value="Proton_antipo_M"/>
    <property type="match status" value="1"/>
</dbReference>
<evidence type="ECO:0000256" key="4">
    <source>
        <dbReference type="ARBA" id="ARBA00022989"/>
    </source>
</evidence>
<feature type="transmembrane region" description="Helical" evidence="8">
    <location>
        <begin position="574"/>
        <end position="593"/>
    </location>
</feature>
<feature type="transmembrane region" description="Helical" evidence="8">
    <location>
        <begin position="320"/>
        <end position="342"/>
    </location>
</feature>
<proteinExistence type="predicted"/>
<protein>
    <submittedName>
        <fullName evidence="10">Hydrogenase 4 subunit B</fullName>
    </submittedName>
</protein>
<comment type="caution">
    <text evidence="10">The sequence shown here is derived from an EMBL/GenBank/DDBJ whole genome shotgun (WGS) entry which is preliminary data.</text>
</comment>
<keyword evidence="3 7" id="KW-0812">Transmembrane</keyword>
<keyword evidence="11" id="KW-1185">Reference proteome</keyword>
<dbReference type="InterPro" id="IPR001750">
    <property type="entry name" value="ND/Mrp_TM"/>
</dbReference>
<feature type="transmembrane region" description="Helical" evidence="8">
    <location>
        <begin position="210"/>
        <end position="233"/>
    </location>
</feature>
<evidence type="ECO:0000256" key="5">
    <source>
        <dbReference type="ARBA" id="ARBA00023002"/>
    </source>
</evidence>
<feature type="transmembrane region" description="Helical" evidence="8">
    <location>
        <begin position="182"/>
        <end position="204"/>
    </location>
</feature>
<evidence type="ECO:0000256" key="8">
    <source>
        <dbReference type="SAM" id="Phobius"/>
    </source>
</evidence>
<feature type="transmembrane region" description="Helical" evidence="8">
    <location>
        <begin position="48"/>
        <end position="65"/>
    </location>
</feature>
<dbReference type="InterPro" id="IPR052175">
    <property type="entry name" value="ComplexI-like_HydComp"/>
</dbReference>
<evidence type="ECO:0000256" key="3">
    <source>
        <dbReference type="ARBA" id="ARBA00022692"/>
    </source>
</evidence>
<dbReference type="PANTHER" id="PTHR42682">
    <property type="entry name" value="HYDROGENASE-4 COMPONENT F"/>
    <property type="match status" value="1"/>
</dbReference>
<dbReference type="PANTHER" id="PTHR42682:SF3">
    <property type="entry name" value="FORMATE HYDROGENLYASE SUBUNIT 3-RELATED"/>
    <property type="match status" value="1"/>
</dbReference>
<keyword evidence="4 8" id="KW-1133">Transmembrane helix</keyword>
<gene>
    <name evidence="10" type="primary">hyfB</name>
    <name evidence="10" type="ORF">GCM10008906_16750</name>
</gene>
<evidence type="ECO:0000259" key="9">
    <source>
        <dbReference type="Pfam" id="PF00361"/>
    </source>
</evidence>
<keyword evidence="6 8" id="KW-0472">Membrane</keyword>
<evidence type="ECO:0000256" key="7">
    <source>
        <dbReference type="RuleBase" id="RU000320"/>
    </source>
</evidence>
<feature type="transmembrane region" description="Helical" evidence="8">
    <location>
        <begin position="102"/>
        <end position="123"/>
    </location>
</feature>
<reference evidence="10 11" key="1">
    <citation type="journal article" date="2019" name="Int. J. Syst. Evol. Microbiol.">
        <title>The Global Catalogue of Microorganisms (GCM) 10K type strain sequencing project: providing services to taxonomists for standard genome sequencing and annotation.</title>
        <authorList>
            <consortium name="The Broad Institute Genomics Platform"/>
            <consortium name="The Broad Institute Genome Sequencing Center for Infectious Disease"/>
            <person name="Wu L."/>
            <person name="Ma J."/>
        </authorList>
    </citation>
    <scope>NUCLEOTIDE SEQUENCE [LARGE SCALE GENOMIC DNA]</scope>
    <source>
        <strain evidence="10 11">JCM 1407</strain>
    </source>
</reference>
<feature type="transmembrane region" description="Helical" evidence="8">
    <location>
        <begin position="148"/>
        <end position="170"/>
    </location>
</feature>
<feature type="domain" description="NADH:quinone oxidoreductase/Mrp antiporter transmembrane" evidence="9">
    <location>
        <begin position="67"/>
        <end position="366"/>
    </location>
</feature>
<feature type="transmembrane region" description="Helical" evidence="8">
    <location>
        <begin position="240"/>
        <end position="265"/>
    </location>
</feature>
<evidence type="ECO:0000256" key="6">
    <source>
        <dbReference type="ARBA" id="ARBA00023136"/>
    </source>
</evidence>
<dbReference type="RefSeq" id="WP_343760694.1">
    <property type="nucleotide sequence ID" value="NZ_BAAACG010000008.1"/>
</dbReference>
<accession>A0ABN1JFU1</accession>
<feature type="transmembrane region" description="Helical" evidence="8">
    <location>
        <begin position="71"/>
        <end position="90"/>
    </location>
</feature>
<keyword evidence="2" id="KW-1003">Cell membrane</keyword>